<evidence type="ECO:0000313" key="2">
    <source>
        <dbReference type="Proteomes" id="UP001155587"/>
    </source>
</evidence>
<organism evidence="1 2">
    <name type="scientific">Vibrio qingdaonensis</name>
    <dbReference type="NCBI Taxonomy" id="2829491"/>
    <lineage>
        <taxon>Bacteria</taxon>
        <taxon>Pseudomonadati</taxon>
        <taxon>Pseudomonadota</taxon>
        <taxon>Gammaproteobacteria</taxon>
        <taxon>Vibrionales</taxon>
        <taxon>Vibrionaceae</taxon>
        <taxon>Vibrio</taxon>
    </lineage>
</organism>
<proteinExistence type="predicted"/>
<dbReference type="EMBL" id="JAKRRY010000002">
    <property type="protein sequence ID" value="MCW8345052.1"/>
    <property type="molecule type" value="Genomic_DNA"/>
</dbReference>
<protein>
    <submittedName>
        <fullName evidence="1">Uncharacterized protein</fullName>
    </submittedName>
</protein>
<reference evidence="1" key="1">
    <citation type="submission" date="2022-02" db="EMBL/GenBank/DDBJ databases">
        <title>Vibrio sp. nov, a new bacterium isolated from seawater.</title>
        <authorList>
            <person name="Yuan Y."/>
        </authorList>
    </citation>
    <scope>NUCLEOTIDE SEQUENCE</scope>
    <source>
        <strain evidence="1">ZSDZ65</strain>
    </source>
</reference>
<keyword evidence="2" id="KW-1185">Reference proteome</keyword>
<accession>A0A9X3HVT3</accession>
<comment type="caution">
    <text evidence="1">The sequence shown here is derived from an EMBL/GenBank/DDBJ whole genome shotgun (WGS) entry which is preliminary data.</text>
</comment>
<name>A0A9X3HVT3_9VIBR</name>
<evidence type="ECO:0000313" key="1">
    <source>
        <dbReference type="EMBL" id="MCW8345052.1"/>
    </source>
</evidence>
<dbReference type="RefSeq" id="WP_265673497.1">
    <property type="nucleotide sequence ID" value="NZ_JAKRRY010000002.1"/>
</dbReference>
<sequence>MHIRSVRKLTIEIFHIDQNIVEESVNFPLCIAHSLMALLPRDFVTRFDENSEQLEELLNIALDPDAHGVIMELIDNEERVVISVS</sequence>
<gene>
    <name evidence="1" type="ORF">MD535_03295</name>
</gene>
<dbReference type="AlphaFoldDB" id="A0A9X3HVT3"/>
<dbReference type="Proteomes" id="UP001155587">
    <property type="component" value="Unassembled WGS sequence"/>
</dbReference>